<dbReference type="Gene3D" id="3.40.50.11260">
    <property type="match status" value="1"/>
</dbReference>
<dbReference type="GO" id="GO:0016887">
    <property type="term" value="F:ATP hydrolysis activity"/>
    <property type="evidence" value="ECO:0007669"/>
    <property type="project" value="InterPro"/>
</dbReference>
<evidence type="ECO:0000313" key="7">
    <source>
        <dbReference type="EnsemblPlants" id="AUR62020740-RA:cds"/>
    </source>
</evidence>
<dbReference type="GO" id="GO:0005737">
    <property type="term" value="C:cytoplasm"/>
    <property type="evidence" value="ECO:0007669"/>
    <property type="project" value="UniProtKB-SubCell"/>
</dbReference>
<keyword evidence="6" id="KW-0143">Chaperone</keyword>
<protein>
    <recommendedName>
        <fullName evidence="9">Heat shock protein 90</fullName>
    </recommendedName>
</protein>
<evidence type="ECO:0008006" key="9">
    <source>
        <dbReference type="Google" id="ProtNLM"/>
    </source>
</evidence>
<dbReference type="PANTHER" id="PTHR11528">
    <property type="entry name" value="HEAT SHOCK PROTEIN 90 FAMILY MEMBER"/>
    <property type="match status" value="1"/>
</dbReference>
<dbReference type="GO" id="GO:0140662">
    <property type="term" value="F:ATP-dependent protein folding chaperone"/>
    <property type="evidence" value="ECO:0007669"/>
    <property type="project" value="InterPro"/>
</dbReference>
<reference evidence="7" key="2">
    <citation type="submission" date="2021-03" db="UniProtKB">
        <authorList>
            <consortium name="EnsemblPlants"/>
        </authorList>
    </citation>
    <scope>IDENTIFICATION</scope>
</reference>
<comment type="similarity">
    <text evidence="2">Belongs to the heat shock protein 90 family.</text>
</comment>
<dbReference type="InterPro" id="IPR020568">
    <property type="entry name" value="Ribosomal_Su5_D2-typ_SF"/>
</dbReference>
<evidence type="ECO:0000256" key="4">
    <source>
        <dbReference type="ARBA" id="ARBA00022741"/>
    </source>
</evidence>
<evidence type="ECO:0000256" key="1">
    <source>
        <dbReference type="ARBA" id="ARBA00004496"/>
    </source>
</evidence>
<dbReference type="FunFam" id="3.40.50.11260:FF:000001">
    <property type="entry name" value="Heat shock protein 90 alpha"/>
    <property type="match status" value="1"/>
</dbReference>
<dbReference type="EnsemblPlants" id="AUR62020740-RA">
    <property type="protein sequence ID" value="AUR62020740-RA:cds"/>
    <property type="gene ID" value="AUR62020740"/>
</dbReference>
<keyword evidence="8" id="KW-1185">Reference proteome</keyword>
<evidence type="ECO:0000256" key="6">
    <source>
        <dbReference type="ARBA" id="ARBA00023186"/>
    </source>
</evidence>
<keyword evidence="5" id="KW-0067">ATP-binding</keyword>
<dbReference type="GO" id="GO:0051082">
    <property type="term" value="F:unfolded protein binding"/>
    <property type="evidence" value="ECO:0007669"/>
    <property type="project" value="InterPro"/>
</dbReference>
<dbReference type="SUPFAM" id="SSF54211">
    <property type="entry name" value="Ribosomal protein S5 domain 2-like"/>
    <property type="match status" value="1"/>
</dbReference>
<keyword evidence="3" id="KW-0963">Cytoplasm</keyword>
<keyword evidence="4" id="KW-0547">Nucleotide-binding</keyword>
<dbReference type="AlphaFoldDB" id="A0A803LZ39"/>
<accession>A0A803LZ39</accession>
<evidence type="ECO:0000256" key="5">
    <source>
        <dbReference type="ARBA" id="ARBA00022840"/>
    </source>
</evidence>
<dbReference type="Pfam" id="PF00183">
    <property type="entry name" value="HSP90"/>
    <property type="match status" value="1"/>
</dbReference>
<dbReference type="Gramene" id="AUR62020740-RA">
    <property type="protein sequence ID" value="AUR62020740-RA:cds"/>
    <property type="gene ID" value="AUR62020740"/>
</dbReference>
<dbReference type="Gene3D" id="3.30.230.80">
    <property type="match status" value="1"/>
</dbReference>
<evidence type="ECO:0000256" key="2">
    <source>
        <dbReference type="ARBA" id="ARBA00008239"/>
    </source>
</evidence>
<evidence type="ECO:0000313" key="8">
    <source>
        <dbReference type="Proteomes" id="UP000596660"/>
    </source>
</evidence>
<dbReference type="Proteomes" id="UP000596660">
    <property type="component" value="Unplaced"/>
</dbReference>
<sequence>MFNEIAENKDDYKKFYEAFSKNIELGVHEDSQNRSKLDDILRYHSTNSVEEMTSLKDCVTRMKEGQKDIYYITGESKKAVENSPFLEKLKKRGYEVLYMVDAMDEYAVGKLKEYAGKKLVCATKEGLKLDDETEEERSEKKRSSHLRICARYWPCSKLSCAHLKHGFWRISNLRQRPNAGPEISGSDWSGIILVWLHANLFMGLIPDLFA</sequence>
<dbReference type="InterPro" id="IPR001404">
    <property type="entry name" value="Hsp90_fam"/>
</dbReference>
<name>A0A803LZ39_CHEQI</name>
<organism evidence="7 8">
    <name type="scientific">Chenopodium quinoa</name>
    <name type="common">Quinoa</name>
    <dbReference type="NCBI Taxonomy" id="63459"/>
    <lineage>
        <taxon>Eukaryota</taxon>
        <taxon>Viridiplantae</taxon>
        <taxon>Streptophyta</taxon>
        <taxon>Embryophyta</taxon>
        <taxon>Tracheophyta</taxon>
        <taxon>Spermatophyta</taxon>
        <taxon>Magnoliopsida</taxon>
        <taxon>eudicotyledons</taxon>
        <taxon>Gunneridae</taxon>
        <taxon>Pentapetalae</taxon>
        <taxon>Caryophyllales</taxon>
        <taxon>Chenopodiaceae</taxon>
        <taxon>Chenopodioideae</taxon>
        <taxon>Atripliceae</taxon>
        <taxon>Chenopodium</taxon>
    </lineage>
</organism>
<evidence type="ECO:0000256" key="3">
    <source>
        <dbReference type="ARBA" id="ARBA00022490"/>
    </source>
</evidence>
<comment type="subcellular location">
    <subcellularLocation>
        <location evidence="1">Cytoplasm</location>
    </subcellularLocation>
</comment>
<dbReference type="OMA" id="HGFWRIS"/>
<reference evidence="7" key="1">
    <citation type="journal article" date="2017" name="Nature">
        <title>The genome of Chenopodium quinoa.</title>
        <authorList>
            <person name="Jarvis D.E."/>
            <person name="Ho Y.S."/>
            <person name="Lightfoot D.J."/>
            <person name="Schmoeckel S.M."/>
            <person name="Li B."/>
            <person name="Borm T.J.A."/>
            <person name="Ohyanagi H."/>
            <person name="Mineta K."/>
            <person name="Michell C.T."/>
            <person name="Saber N."/>
            <person name="Kharbatia N.M."/>
            <person name="Rupper R.R."/>
            <person name="Sharp A.R."/>
            <person name="Dally N."/>
            <person name="Boughton B.A."/>
            <person name="Woo Y.H."/>
            <person name="Gao G."/>
            <person name="Schijlen E.G.W.M."/>
            <person name="Guo X."/>
            <person name="Momin A.A."/>
            <person name="Negrao S."/>
            <person name="Al-Babili S."/>
            <person name="Gehring C."/>
            <person name="Roessner U."/>
            <person name="Jung C."/>
            <person name="Murphy K."/>
            <person name="Arold S.T."/>
            <person name="Gojobori T."/>
            <person name="van der Linden C.G."/>
            <person name="van Loo E.N."/>
            <person name="Jellen E.N."/>
            <person name="Maughan P.J."/>
            <person name="Tester M."/>
        </authorList>
    </citation>
    <scope>NUCLEOTIDE SEQUENCE [LARGE SCALE GENOMIC DNA]</scope>
    <source>
        <strain evidence="7">cv. PI 614886</strain>
    </source>
</reference>
<proteinExistence type="inferred from homology"/>
<dbReference type="GO" id="GO:0005524">
    <property type="term" value="F:ATP binding"/>
    <property type="evidence" value="ECO:0007669"/>
    <property type="project" value="UniProtKB-KW"/>
</dbReference>